<proteinExistence type="predicted"/>
<dbReference type="EMBL" id="CP059666">
    <property type="protein sequence ID" value="QRW22909.1"/>
    <property type="molecule type" value="Genomic_DNA"/>
</dbReference>
<dbReference type="SUPFAM" id="SSF56672">
    <property type="entry name" value="DNA/RNA polymerases"/>
    <property type="match status" value="1"/>
</dbReference>
<dbReference type="InterPro" id="IPR050951">
    <property type="entry name" value="Retrovirus_Pol_polyprotein"/>
</dbReference>
<accession>A0A8H8NZR3</accession>
<dbReference type="Gene3D" id="3.30.70.270">
    <property type="match status" value="1"/>
</dbReference>
<evidence type="ECO:0000256" key="6">
    <source>
        <dbReference type="ARBA" id="ARBA00022918"/>
    </source>
</evidence>
<dbReference type="GO" id="GO:0016787">
    <property type="term" value="F:hydrolase activity"/>
    <property type="evidence" value="ECO:0007669"/>
    <property type="project" value="UniProtKB-KW"/>
</dbReference>
<organism evidence="8 9">
    <name type="scientific">Rhizoctonia solani</name>
    <dbReference type="NCBI Taxonomy" id="456999"/>
    <lineage>
        <taxon>Eukaryota</taxon>
        <taxon>Fungi</taxon>
        <taxon>Dikarya</taxon>
        <taxon>Basidiomycota</taxon>
        <taxon>Agaricomycotina</taxon>
        <taxon>Agaricomycetes</taxon>
        <taxon>Cantharellales</taxon>
        <taxon>Ceratobasidiaceae</taxon>
        <taxon>Rhizoctonia</taxon>
    </lineage>
</organism>
<keyword evidence="4" id="KW-0255">Endonuclease</keyword>
<evidence type="ECO:0000256" key="5">
    <source>
        <dbReference type="ARBA" id="ARBA00022801"/>
    </source>
</evidence>
<dbReference type="InterPro" id="IPR043502">
    <property type="entry name" value="DNA/RNA_pol_sf"/>
</dbReference>
<dbReference type="Pfam" id="PF17917">
    <property type="entry name" value="RT_RNaseH"/>
    <property type="match status" value="1"/>
</dbReference>
<dbReference type="Proteomes" id="UP000650533">
    <property type="component" value="Chromosome 9"/>
</dbReference>
<protein>
    <submittedName>
        <fullName evidence="8">Retrotransposable element Tf2 protein</fullName>
    </submittedName>
</protein>
<gene>
    <name evidence="8" type="ORF">RhiXN_07945</name>
</gene>
<evidence type="ECO:0000313" key="8">
    <source>
        <dbReference type="EMBL" id="QRW22909.1"/>
    </source>
</evidence>
<feature type="domain" description="Reverse transcriptase RNase H-like" evidence="7">
    <location>
        <begin position="99"/>
        <end position="154"/>
    </location>
</feature>
<keyword evidence="3" id="KW-0540">Nuclease</keyword>
<dbReference type="KEGG" id="rsx:RhiXN_07945"/>
<evidence type="ECO:0000256" key="1">
    <source>
        <dbReference type="ARBA" id="ARBA00022679"/>
    </source>
</evidence>
<reference evidence="8" key="1">
    <citation type="submission" date="2020-05" db="EMBL/GenBank/DDBJ databases">
        <title>Evolutionary and genomic comparisons of hybrid uninucleate and nonhybrid Rhizoctonia fungi.</title>
        <authorList>
            <person name="Li C."/>
            <person name="Chen X."/>
        </authorList>
    </citation>
    <scope>NUCLEOTIDE SEQUENCE</scope>
    <source>
        <strain evidence="8">AG-1 IA</strain>
    </source>
</reference>
<name>A0A8H8NZR3_9AGAM</name>
<dbReference type="GO" id="GO:0004519">
    <property type="term" value="F:endonuclease activity"/>
    <property type="evidence" value="ECO:0007669"/>
    <property type="project" value="UniProtKB-KW"/>
</dbReference>
<dbReference type="AlphaFoldDB" id="A0A8H8NZR3"/>
<evidence type="ECO:0000259" key="7">
    <source>
        <dbReference type="Pfam" id="PF17917"/>
    </source>
</evidence>
<keyword evidence="1" id="KW-0808">Transferase</keyword>
<dbReference type="PANTHER" id="PTHR37984:SF5">
    <property type="entry name" value="PROTEIN NYNRIN-LIKE"/>
    <property type="match status" value="1"/>
</dbReference>
<evidence type="ECO:0000256" key="2">
    <source>
        <dbReference type="ARBA" id="ARBA00022695"/>
    </source>
</evidence>
<keyword evidence="6" id="KW-0695">RNA-directed DNA polymerase</keyword>
<dbReference type="RefSeq" id="XP_043183146.1">
    <property type="nucleotide sequence ID" value="XM_043327761.1"/>
</dbReference>
<dbReference type="GeneID" id="67030224"/>
<keyword evidence="2" id="KW-0548">Nucleotidyltransferase</keyword>
<keyword evidence="5" id="KW-0378">Hydrolase</keyword>
<evidence type="ECO:0000256" key="3">
    <source>
        <dbReference type="ARBA" id="ARBA00022722"/>
    </source>
</evidence>
<dbReference type="InterPro" id="IPR043128">
    <property type="entry name" value="Rev_trsase/Diguanyl_cyclase"/>
</dbReference>
<sequence>MAGPTKVKEVQSFLGFANFLHGFVTNFSHIAQPLHNLRRTCHGMEEREQEAFQGLKDAITMPQYFVMPIPPNNISWKPMCQVQPLAQYLANNRRMAVSTPWGFCQNHLRVPNKNYNTHDKELLTIIQSFEHWHIFLEGTLYPIMVFTDHRNLEY</sequence>
<evidence type="ECO:0000256" key="4">
    <source>
        <dbReference type="ARBA" id="ARBA00022759"/>
    </source>
</evidence>
<dbReference type="PANTHER" id="PTHR37984">
    <property type="entry name" value="PROTEIN CBG26694"/>
    <property type="match status" value="1"/>
</dbReference>
<dbReference type="InterPro" id="IPR041373">
    <property type="entry name" value="RT_RNaseH"/>
</dbReference>
<evidence type="ECO:0000313" key="9">
    <source>
        <dbReference type="Proteomes" id="UP000650533"/>
    </source>
</evidence>
<dbReference type="GO" id="GO:0003964">
    <property type="term" value="F:RNA-directed DNA polymerase activity"/>
    <property type="evidence" value="ECO:0007669"/>
    <property type="project" value="UniProtKB-KW"/>
</dbReference>